<accession>A0A7R7DSM9</accession>
<dbReference type="KEGG" id="atl:Athai_46120"/>
<protein>
    <submittedName>
        <fullName evidence="3">Glyoxalase</fullName>
    </submittedName>
</protein>
<dbReference type="Proteomes" id="UP000611640">
    <property type="component" value="Chromosome"/>
</dbReference>
<dbReference type="GO" id="GO:0046872">
    <property type="term" value="F:metal ion binding"/>
    <property type="evidence" value="ECO:0007669"/>
    <property type="project" value="UniProtKB-KW"/>
</dbReference>
<dbReference type="RefSeq" id="WP_203963370.1">
    <property type="nucleotide sequence ID" value="NZ_AP023355.1"/>
</dbReference>
<dbReference type="PANTHER" id="PTHR43048">
    <property type="entry name" value="METHYLMALONYL-COA EPIMERASE"/>
    <property type="match status" value="1"/>
</dbReference>
<organism evidence="3 4">
    <name type="scientific">Actinocatenispora thailandica</name>
    <dbReference type="NCBI Taxonomy" id="227318"/>
    <lineage>
        <taxon>Bacteria</taxon>
        <taxon>Bacillati</taxon>
        <taxon>Actinomycetota</taxon>
        <taxon>Actinomycetes</taxon>
        <taxon>Micromonosporales</taxon>
        <taxon>Micromonosporaceae</taxon>
        <taxon>Actinocatenispora</taxon>
    </lineage>
</organism>
<evidence type="ECO:0000256" key="1">
    <source>
        <dbReference type="ARBA" id="ARBA00022723"/>
    </source>
</evidence>
<dbReference type="EMBL" id="AP023355">
    <property type="protein sequence ID" value="BCJ37109.1"/>
    <property type="molecule type" value="Genomic_DNA"/>
</dbReference>
<keyword evidence="1" id="KW-0479">Metal-binding</keyword>
<dbReference type="Pfam" id="PF00903">
    <property type="entry name" value="Glyoxalase"/>
    <property type="match status" value="1"/>
</dbReference>
<reference evidence="3 4" key="1">
    <citation type="submission" date="2020-08" db="EMBL/GenBank/DDBJ databases">
        <title>Whole genome shotgun sequence of Actinocatenispora thailandica NBRC 105041.</title>
        <authorList>
            <person name="Komaki H."/>
            <person name="Tamura T."/>
        </authorList>
    </citation>
    <scope>NUCLEOTIDE SEQUENCE [LARGE SCALE GENOMIC DNA]</scope>
    <source>
        <strain evidence="3 4">NBRC 105041</strain>
    </source>
</reference>
<dbReference type="AlphaFoldDB" id="A0A7R7DSM9"/>
<evidence type="ECO:0000313" key="4">
    <source>
        <dbReference type="Proteomes" id="UP000611640"/>
    </source>
</evidence>
<sequence>MAETTPPPAEDLVLAHFIVSDDVERSRRFYTDVLGGRLAYSGPGGLTYVALANSWIIINVGGGPTDDKPEVTLETPRDLDRVSSFLNIRVRDIHTVYAEWSARGAQFLTPPKQHQYEIRCYLRDPDGHLIEVGQTTDPTGDWSPAHWPSE</sequence>
<dbReference type="Gene3D" id="3.10.180.10">
    <property type="entry name" value="2,3-Dihydroxybiphenyl 1,2-Dioxygenase, domain 1"/>
    <property type="match status" value="1"/>
</dbReference>
<keyword evidence="4" id="KW-1185">Reference proteome</keyword>
<dbReference type="SUPFAM" id="SSF54593">
    <property type="entry name" value="Glyoxalase/Bleomycin resistance protein/Dihydroxybiphenyl dioxygenase"/>
    <property type="match status" value="1"/>
</dbReference>
<dbReference type="InterPro" id="IPR037523">
    <property type="entry name" value="VOC_core"/>
</dbReference>
<feature type="domain" description="VOC" evidence="2">
    <location>
        <begin position="11"/>
        <end position="135"/>
    </location>
</feature>
<gene>
    <name evidence="3" type="ORF">Athai_46120</name>
</gene>
<evidence type="ECO:0000259" key="2">
    <source>
        <dbReference type="PROSITE" id="PS51819"/>
    </source>
</evidence>
<proteinExistence type="predicted"/>
<dbReference type="GO" id="GO:0004493">
    <property type="term" value="F:methylmalonyl-CoA epimerase activity"/>
    <property type="evidence" value="ECO:0007669"/>
    <property type="project" value="TreeGrafter"/>
</dbReference>
<dbReference type="InterPro" id="IPR004360">
    <property type="entry name" value="Glyas_Fos-R_dOase_dom"/>
</dbReference>
<evidence type="ECO:0000313" key="3">
    <source>
        <dbReference type="EMBL" id="BCJ37109.1"/>
    </source>
</evidence>
<name>A0A7R7DSM9_9ACTN</name>
<dbReference type="GO" id="GO:0046491">
    <property type="term" value="P:L-methylmalonyl-CoA metabolic process"/>
    <property type="evidence" value="ECO:0007669"/>
    <property type="project" value="TreeGrafter"/>
</dbReference>
<dbReference type="InterPro" id="IPR051785">
    <property type="entry name" value="MMCE/EMCE_epimerase"/>
</dbReference>
<dbReference type="PROSITE" id="PS51819">
    <property type="entry name" value="VOC"/>
    <property type="match status" value="1"/>
</dbReference>
<dbReference type="PANTHER" id="PTHR43048:SF4">
    <property type="entry name" value="RING-CLEAVING DIOXYGENASE-RELATED"/>
    <property type="match status" value="1"/>
</dbReference>
<dbReference type="InterPro" id="IPR029068">
    <property type="entry name" value="Glyas_Bleomycin-R_OHBP_Dase"/>
</dbReference>